<comment type="caution">
    <text evidence="1">The sequence shown here is derived from an EMBL/GenBank/DDBJ whole genome shotgun (WGS) entry which is preliminary data.</text>
</comment>
<dbReference type="EMBL" id="VYDO01000163">
    <property type="protein sequence ID" value="MYG38345.1"/>
    <property type="molecule type" value="Genomic_DNA"/>
</dbReference>
<gene>
    <name evidence="1" type="ORF">F4162_05010</name>
</gene>
<reference evidence="1" key="1">
    <citation type="submission" date="2019-09" db="EMBL/GenBank/DDBJ databases">
        <title>Characterisation of the sponge microbiome using genome-centric metagenomics.</title>
        <authorList>
            <person name="Engelberts J.P."/>
            <person name="Robbins S.J."/>
            <person name="De Goeij J.M."/>
            <person name="Aranda M."/>
            <person name="Bell S.C."/>
            <person name="Webster N.S."/>
        </authorList>
    </citation>
    <scope>NUCLEOTIDE SEQUENCE</scope>
    <source>
        <strain evidence="1">SB0676_bin_10</strain>
    </source>
</reference>
<proteinExistence type="predicted"/>
<protein>
    <submittedName>
        <fullName evidence="1">Uncharacterized protein</fullName>
    </submittedName>
</protein>
<name>A0A6B1F9E3_9SYNE</name>
<dbReference type="AlphaFoldDB" id="A0A6B1F9E3"/>
<organism evidence="1">
    <name type="scientific">Synechococcus sp. SB0676_bin_10</name>
    <dbReference type="NCBI Taxonomy" id="2604869"/>
    <lineage>
        <taxon>Bacteria</taxon>
        <taxon>Bacillati</taxon>
        <taxon>Cyanobacteriota</taxon>
        <taxon>Cyanophyceae</taxon>
        <taxon>Synechococcales</taxon>
        <taxon>Synechococcaceae</taxon>
        <taxon>Synechococcus</taxon>
    </lineage>
</organism>
<accession>A0A6B1F9E3</accession>
<evidence type="ECO:0000313" key="1">
    <source>
        <dbReference type="EMBL" id="MYG38345.1"/>
    </source>
</evidence>
<sequence>MSDFSWCSSKIAFLAMESLVAQAWTAFDRAAHLTCRVTPAVPVLFFGDLAAYRASSLRVVTVALNPSAHEFPIEEPFQRFPLLKDNHGREPERYLEAMSVYFRKDPYRRWFDRSFEPLLHGLGASYYGNGASTVLHTEICPPVATDPTWSKLGKTYRKALEKDGGPLFHSLLKELCPQIVVLSVAKDHLKRIKFAPGTDWTTIHAFRDKKDGSPRRDGPYKIHARWYDVSQQQSLFVFGPARTKPLADLTNPRKKEAGGFILNEYHRKSRPAAC</sequence>